<evidence type="ECO:0000313" key="6">
    <source>
        <dbReference type="EMBL" id="PFH38666.1"/>
    </source>
</evidence>
<dbReference type="PANTHER" id="PTHR44167">
    <property type="entry name" value="OVARIAN-SPECIFIC SERINE/THREONINE-PROTEIN KINASE LOK-RELATED"/>
    <property type="match status" value="1"/>
</dbReference>
<dbReference type="VEuPathDB" id="ToxoDB:BESB_010080"/>
<name>A0A2A9MQ89_BESBE</name>
<dbReference type="PROSITE" id="PS00107">
    <property type="entry name" value="PROTEIN_KINASE_ATP"/>
    <property type="match status" value="1"/>
</dbReference>
<dbReference type="GeneID" id="40306070"/>
<keyword evidence="4" id="KW-0723">Serine/threonine-protein kinase</keyword>
<comment type="similarity">
    <text evidence="4">Belongs to the protein kinase superfamily.</text>
</comment>
<accession>A0A2A9MQ89</accession>
<comment type="caution">
    <text evidence="6">The sequence shown here is derived from an EMBL/GenBank/DDBJ whole genome shotgun (WGS) entry which is preliminary data.</text>
</comment>
<dbReference type="PANTHER" id="PTHR44167:SF24">
    <property type="entry name" value="SERINE_THREONINE-PROTEIN KINASE CHK2"/>
    <property type="match status" value="1"/>
</dbReference>
<sequence>MNPITSEELRTGESDLREMVARVLSGQLEKEKTAWRMEVAGEYSATDTAPLPASRSERQKLREAAFRSAIPNGSLFNAYDTTGGAARLSVGRILGSGANGIVCRVQDTSVSSRAVDYAGKFFVRHLAPGSSQSIQDALSELTQSVEKETAANALLLERAALGDLLEHGIAVSHGLCTLISTHPQDTKLPSPWLSSPDEVSSKGRLVIGEKVLLMPLLGPALTKFWSKAMSDEALKYLVYTLVKTVSYLHGLGLAHRDVKLSNFVVDSRGKLFLIDYGFVTKMGDTAFCGKGAPPSYMDPHRAQCILNGEDEIVVSEHWDSWSLGVTIVKLLCDGEKPFRFEFPDRKLQDLVKNKTYLREFLQKFLKALERDKFVGDSCPFLTQERKKLLSIAMLLLDPQEGTRWTVRQLEQGHPFFLT</sequence>
<feature type="domain" description="Protein kinase" evidence="5">
    <location>
        <begin position="88"/>
        <end position="416"/>
    </location>
</feature>
<reference evidence="6 7" key="1">
    <citation type="submission" date="2017-09" db="EMBL/GenBank/DDBJ databases">
        <title>Genome sequencing of Besnoitia besnoiti strain Bb-Ger1.</title>
        <authorList>
            <person name="Schares G."/>
            <person name="Venepally P."/>
            <person name="Lorenzi H.A."/>
        </authorList>
    </citation>
    <scope>NUCLEOTIDE SEQUENCE [LARGE SCALE GENOMIC DNA]</scope>
    <source>
        <strain evidence="6 7">Bb-Ger1</strain>
    </source>
</reference>
<evidence type="ECO:0000256" key="2">
    <source>
        <dbReference type="ARBA" id="ARBA00022840"/>
    </source>
</evidence>
<dbReference type="GO" id="GO:0005524">
    <property type="term" value="F:ATP binding"/>
    <property type="evidence" value="ECO:0007669"/>
    <property type="project" value="UniProtKB-UniRule"/>
</dbReference>
<evidence type="ECO:0000256" key="1">
    <source>
        <dbReference type="ARBA" id="ARBA00022741"/>
    </source>
</evidence>
<evidence type="ECO:0000256" key="4">
    <source>
        <dbReference type="RuleBase" id="RU000304"/>
    </source>
</evidence>
<dbReference type="EMBL" id="NWUJ01000001">
    <property type="protein sequence ID" value="PFH38666.1"/>
    <property type="molecule type" value="Genomic_DNA"/>
</dbReference>
<dbReference type="Gene3D" id="1.10.510.10">
    <property type="entry name" value="Transferase(Phosphotransferase) domain 1"/>
    <property type="match status" value="1"/>
</dbReference>
<evidence type="ECO:0000313" key="7">
    <source>
        <dbReference type="Proteomes" id="UP000224006"/>
    </source>
</evidence>
<feature type="binding site" evidence="3">
    <location>
        <position position="120"/>
    </location>
    <ligand>
        <name>ATP</name>
        <dbReference type="ChEBI" id="CHEBI:30616"/>
    </ligand>
</feature>
<dbReference type="SMART" id="SM00220">
    <property type="entry name" value="S_TKc"/>
    <property type="match status" value="1"/>
</dbReference>
<dbReference type="PROSITE" id="PS50011">
    <property type="entry name" value="PROTEIN_KINASE_DOM"/>
    <property type="match status" value="1"/>
</dbReference>
<dbReference type="Pfam" id="PF00069">
    <property type="entry name" value="Pkinase"/>
    <property type="match status" value="1"/>
</dbReference>
<dbReference type="GO" id="GO:0005634">
    <property type="term" value="C:nucleus"/>
    <property type="evidence" value="ECO:0007669"/>
    <property type="project" value="TreeGrafter"/>
</dbReference>
<dbReference type="InterPro" id="IPR008271">
    <property type="entry name" value="Ser/Thr_kinase_AS"/>
</dbReference>
<dbReference type="STRING" id="94643.A0A2A9MQ89"/>
<dbReference type="AlphaFoldDB" id="A0A2A9MQ89"/>
<organism evidence="6 7">
    <name type="scientific">Besnoitia besnoiti</name>
    <name type="common">Apicomplexan protozoan</name>
    <dbReference type="NCBI Taxonomy" id="94643"/>
    <lineage>
        <taxon>Eukaryota</taxon>
        <taxon>Sar</taxon>
        <taxon>Alveolata</taxon>
        <taxon>Apicomplexa</taxon>
        <taxon>Conoidasida</taxon>
        <taxon>Coccidia</taxon>
        <taxon>Eucoccidiorida</taxon>
        <taxon>Eimeriorina</taxon>
        <taxon>Sarcocystidae</taxon>
        <taxon>Besnoitia</taxon>
    </lineage>
</organism>
<dbReference type="InterPro" id="IPR017441">
    <property type="entry name" value="Protein_kinase_ATP_BS"/>
</dbReference>
<keyword evidence="2 3" id="KW-0067">ATP-binding</keyword>
<proteinExistence type="inferred from homology"/>
<evidence type="ECO:0000256" key="3">
    <source>
        <dbReference type="PROSITE-ProRule" id="PRU10141"/>
    </source>
</evidence>
<dbReference type="SUPFAM" id="SSF56112">
    <property type="entry name" value="Protein kinase-like (PK-like)"/>
    <property type="match status" value="1"/>
</dbReference>
<keyword evidence="6" id="KW-0808">Transferase</keyword>
<keyword evidence="1 3" id="KW-0547">Nucleotide-binding</keyword>
<dbReference type="KEGG" id="bbes:BESB_010080"/>
<dbReference type="RefSeq" id="XP_029222675.1">
    <property type="nucleotide sequence ID" value="XM_029359762.1"/>
</dbReference>
<dbReference type="InterPro" id="IPR000719">
    <property type="entry name" value="Prot_kinase_dom"/>
</dbReference>
<dbReference type="GO" id="GO:0044773">
    <property type="term" value="P:mitotic DNA damage checkpoint signaling"/>
    <property type="evidence" value="ECO:0007669"/>
    <property type="project" value="TreeGrafter"/>
</dbReference>
<gene>
    <name evidence="6" type="ORF">BESB_010080</name>
</gene>
<dbReference type="OrthoDB" id="331561at2759"/>
<keyword evidence="7" id="KW-1185">Reference proteome</keyword>
<dbReference type="InterPro" id="IPR011009">
    <property type="entry name" value="Kinase-like_dom_sf"/>
</dbReference>
<dbReference type="Proteomes" id="UP000224006">
    <property type="component" value="Chromosome I"/>
</dbReference>
<dbReference type="GO" id="GO:0004674">
    <property type="term" value="F:protein serine/threonine kinase activity"/>
    <property type="evidence" value="ECO:0007669"/>
    <property type="project" value="UniProtKB-KW"/>
</dbReference>
<protein>
    <submittedName>
        <fullName evidence="6">Rhoptry kinase family protein ROP37 (Incomplete catalytic triad)</fullName>
    </submittedName>
</protein>
<dbReference type="PROSITE" id="PS00108">
    <property type="entry name" value="PROTEIN_KINASE_ST"/>
    <property type="match status" value="1"/>
</dbReference>
<evidence type="ECO:0000259" key="5">
    <source>
        <dbReference type="PROSITE" id="PS50011"/>
    </source>
</evidence>
<keyword evidence="6" id="KW-0418">Kinase</keyword>